<feature type="domain" description="Alcohol dehydrogenase iron-type/glycerol dehydrogenase GldA" evidence="5">
    <location>
        <begin position="16"/>
        <end position="181"/>
    </location>
</feature>
<dbReference type="Gene3D" id="3.40.50.1970">
    <property type="match status" value="1"/>
</dbReference>
<proteinExistence type="inferred from homology"/>
<evidence type="ECO:0000259" key="6">
    <source>
        <dbReference type="Pfam" id="PF25137"/>
    </source>
</evidence>
<dbReference type="PANTHER" id="PTHR11496">
    <property type="entry name" value="ALCOHOL DEHYDROGENASE"/>
    <property type="match status" value="1"/>
</dbReference>
<dbReference type="InterPro" id="IPR039697">
    <property type="entry name" value="Alcohol_dehydrogenase_Fe"/>
</dbReference>
<comment type="similarity">
    <text evidence="2">Belongs to the iron-containing alcohol dehydrogenase family.</text>
</comment>
<keyword evidence="8" id="KW-1185">Reference proteome</keyword>
<dbReference type="EMBL" id="VCPD01000002">
    <property type="protein sequence ID" value="TMV08480.1"/>
    <property type="molecule type" value="Genomic_DNA"/>
</dbReference>
<evidence type="ECO:0000256" key="2">
    <source>
        <dbReference type="ARBA" id="ARBA00007358"/>
    </source>
</evidence>
<reference evidence="7 8" key="1">
    <citation type="submission" date="2019-05" db="EMBL/GenBank/DDBJ databases">
        <title>Ruegeria sp. nov., isolated from tidal flat.</title>
        <authorList>
            <person name="Kim W."/>
        </authorList>
    </citation>
    <scope>NUCLEOTIDE SEQUENCE [LARGE SCALE GENOMIC DNA]</scope>
    <source>
        <strain evidence="7 8">CAU 1488</strain>
    </source>
</reference>
<evidence type="ECO:0000256" key="4">
    <source>
        <dbReference type="ARBA" id="ARBA00023027"/>
    </source>
</evidence>
<comment type="cofactor">
    <cofactor evidence="1">
        <name>Fe cation</name>
        <dbReference type="ChEBI" id="CHEBI:24875"/>
    </cofactor>
</comment>
<dbReference type="CDD" id="cd08183">
    <property type="entry name" value="Fe-ADH-like"/>
    <property type="match status" value="1"/>
</dbReference>
<evidence type="ECO:0000313" key="7">
    <source>
        <dbReference type="EMBL" id="TMV08480.1"/>
    </source>
</evidence>
<protein>
    <submittedName>
        <fullName evidence="7">Iron-containing alcohol dehydrogenase</fullName>
    </submittedName>
</protein>
<dbReference type="Pfam" id="PF00465">
    <property type="entry name" value="Fe-ADH"/>
    <property type="match status" value="1"/>
</dbReference>
<dbReference type="Gene3D" id="1.20.1090.10">
    <property type="entry name" value="Dehydroquinate synthase-like - alpha domain"/>
    <property type="match status" value="1"/>
</dbReference>
<keyword evidence="4" id="KW-0520">NAD</keyword>
<feature type="domain" description="Fe-containing alcohol dehydrogenase-like C-terminal" evidence="6">
    <location>
        <begin position="192"/>
        <end position="385"/>
    </location>
</feature>
<dbReference type="InterPro" id="IPR001670">
    <property type="entry name" value="ADH_Fe/GldA"/>
</dbReference>
<gene>
    <name evidence="7" type="ORF">FGK63_04925</name>
</gene>
<keyword evidence="3" id="KW-0560">Oxidoreductase</keyword>
<dbReference type="SUPFAM" id="SSF56796">
    <property type="entry name" value="Dehydroquinate synthase-like"/>
    <property type="match status" value="1"/>
</dbReference>
<dbReference type="PANTHER" id="PTHR11496:SF102">
    <property type="entry name" value="ALCOHOL DEHYDROGENASE 4"/>
    <property type="match status" value="1"/>
</dbReference>
<dbReference type="Pfam" id="PF25137">
    <property type="entry name" value="ADH_Fe_C"/>
    <property type="match status" value="1"/>
</dbReference>
<sequence>MTPPDLNPFTFQTAGMIVFGRGKAASAVEMIQPWGRRVLLVRGTSVEWADRFAVDLSQSGKDVSEHRTRGEPTLDQVRAAIAAGRERGVEQVVAVGGGSVIDLGKAAAALIPGQGDIAEHLEGSGPAKPLDTAPLPFTAIPTTAGTGTEVTKNAVIGIPQAQKKVSLRDARMFPRLAVVDPALTDGAPWSVTLASGMDALTQVIEPFLSARATPLTDALCTSVMDNGFAALEKLAQGENQAARDQLAYVSLTGGIALANAGLGAVHGFAGVIGGRTTAPHGLICARLLGPVLQANAEAAIRAKQDMTKYRIIEEAIARATGLPPERAFAGLGDWLTGMGLPRLSDWMDDPSDIPAICEAAQKSSSMQSNPHRLAPDRLASILASAL</sequence>
<accession>A0ABY2WZS4</accession>
<comment type="caution">
    <text evidence="7">The sequence shown here is derived from an EMBL/GenBank/DDBJ whole genome shotgun (WGS) entry which is preliminary data.</text>
</comment>
<dbReference type="PROSITE" id="PS00913">
    <property type="entry name" value="ADH_IRON_1"/>
    <property type="match status" value="1"/>
</dbReference>
<organism evidence="7 8">
    <name type="scientific">Ruegeria sediminis</name>
    <dbReference type="NCBI Taxonomy" id="2583820"/>
    <lineage>
        <taxon>Bacteria</taxon>
        <taxon>Pseudomonadati</taxon>
        <taxon>Pseudomonadota</taxon>
        <taxon>Alphaproteobacteria</taxon>
        <taxon>Rhodobacterales</taxon>
        <taxon>Roseobacteraceae</taxon>
        <taxon>Ruegeria</taxon>
    </lineage>
</organism>
<dbReference type="RefSeq" id="WP_138840511.1">
    <property type="nucleotide sequence ID" value="NZ_VCPD01000002.1"/>
</dbReference>
<dbReference type="InterPro" id="IPR056798">
    <property type="entry name" value="ADH_Fe_C"/>
</dbReference>
<evidence type="ECO:0000256" key="1">
    <source>
        <dbReference type="ARBA" id="ARBA00001962"/>
    </source>
</evidence>
<evidence type="ECO:0000256" key="3">
    <source>
        <dbReference type="ARBA" id="ARBA00023002"/>
    </source>
</evidence>
<name>A0ABY2WZS4_9RHOB</name>
<evidence type="ECO:0000313" key="8">
    <source>
        <dbReference type="Proteomes" id="UP001193035"/>
    </source>
</evidence>
<evidence type="ECO:0000259" key="5">
    <source>
        <dbReference type="Pfam" id="PF00465"/>
    </source>
</evidence>
<dbReference type="Proteomes" id="UP001193035">
    <property type="component" value="Unassembled WGS sequence"/>
</dbReference>
<dbReference type="InterPro" id="IPR018211">
    <property type="entry name" value="ADH_Fe_CS"/>
</dbReference>